<evidence type="ECO:0000313" key="7">
    <source>
        <dbReference type="EMBL" id="CAG6390752.1"/>
    </source>
</evidence>
<dbReference type="SUPFAM" id="SSF48498">
    <property type="entry name" value="Tetracyclin repressor-like, C-terminal domain"/>
    <property type="match status" value="1"/>
</dbReference>
<dbReference type="Pfam" id="PF16859">
    <property type="entry name" value="TetR_C_11"/>
    <property type="match status" value="1"/>
</dbReference>
<feature type="region of interest" description="Disordered" evidence="5">
    <location>
        <begin position="1"/>
        <end position="38"/>
    </location>
</feature>
<evidence type="ECO:0000256" key="3">
    <source>
        <dbReference type="ARBA" id="ARBA00023163"/>
    </source>
</evidence>
<dbReference type="InterPro" id="IPR001647">
    <property type="entry name" value="HTH_TetR"/>
</dbReference>
<evidence type="ECO:0000259" key="6">
    <source>
        <dbReference type="PROSITE" id="PS50977"/>
    </source>
</evidence>
<dbReference type="AlphaFoldDB" id="A0A9W4DIH9"/>
<keyword evidence="1" id="KW-0805">Transcription regulation</keyword>
<dbReference type="Gene3D" id="1.10.10.60">
    <property type="entry name" value="Homeodomain-like"/>
    <property type="match status" value="1"/>
</dbReference>
<name>A0A9W4DIH9_9ACTN</name>
<keyword evidence="3" id="KW-0804">Transcription</keyword>
<protein>
    <submittedName>
        <fullName evidence="7">Transcriptional regulator, TetR family</fullName>
    </submittedName>
</protein>
<keyword evidence="8" id="KW-1185">Reference proteome</keyword>
<dbReference type="PROSITE" id="PS50977">
    <property type="entry name" value="HTH_TETR_2"/>
    <property type="match status" value="1"/>
</dbReference>
<dbReference type="InterPro" id="IPR036271">
    <property type="entry name" value="Tet_transcr_reg_TetR-rel_C_sf"/>
</dbReference>
<feature type="DNA-binding region" description="H-T-H motif" evidence="4">
    <location>
        <begin position="61"/>
        <end position="80"/>
    </location>
</feature>
<comment type="caution">
    <text evidence="7">The sequence shown here is derived from an EMBL/GenBank/DDBJ whole genome shotgun (WGS) entry which is preliminary data.</text>
</comment>
<evidence type="ECO:0000313" key="8">
    <source>
        <dbReference type="Proteomes" id="UP001152519"/>
    </source>
</evidence>
<keyword evidence="2 4" id="KW-0238">DNA-binding</keyword>
<dbReference type="EMBL" id="CAJSLV010000001">
    <property type="protein sequence ID" value="CAG6390752.1"/>
    <property type="molecule type" value="Genomic_DNA"/>
</dbReference>
<dbReference type="RefSeq" id="WP_251483773.1">
    <property type="nucleotide sequence ID" value="NZ_CAJSLV010000001.1"/>
</dbReference>
<proteinExistence type="predicted"/>
<dbReference type="PANTHER" id="PTHR30055:SF148">
    <property type="entry name" value="TETR-FAMILY TRANSCRIPTIONAL REGULATOR"/>
    <property type="match status" value="1"/>
</dbReference>
<dbReference type="GO" id="GO:0000976">
    <property type="term" value="F:transcription cis-regulatory region binding"/>
    <property type="evidence" value="ECO:0007669"/>
    <property type="project" value="TreeGrafter"/>
</dbReference>
<feature type="domain" description="HTH tetR-type" evidence="6">
    <location>
        <begin position="38"/>
        <end position="98"/>
    </location>
</feature>
<evidence type="ECO:0000256" key="5">
    <source>
        <dbReference type="SAM" id="MobiDB-lite"/>
    </source>
</evidence>
<accession>A0A9W4DIH9</accession>
<dbReference type="Gene3D" id="1.10.357.10">
    <property type="entry name" value="Tetracycline Repressor, domain 2"/>
    <property type="match status" value="1"/>
</dbReference>
<feature type="compositionally biased region" description="Low complexity" evidence="5">
    <location>
        <begin position="13"/>
        <end position="38"/>
    </location>
</feature>
<dbReference type="GO" id="GO:0003700">
    <property type="term" value="F:DNA-binding transcription factor activity"/>
    <property type="evidence" value="ECO:0007669"/>
    <property type="project" value="TreeGrafter"/>
</dbReference>
<dbReference type="InterPro" id="IPR009057">
    <property type="entry name" value="Homeodomain-like_sf"/>
</dbReference>
<dbReference type="PANTHER" id="PTHR30055">
    <property type="entry name" value="HTH-TYPE TRANSCRIPTIONAL REGULATOR RUTR"/>
    <property type="match status" value="1"/>
</dbReference>
<gene>
    <name evidence="7" type="ORF">SCOCK_10220</name>
</gene>
<sequence>MDEASPRPDRAQTAPTGAGAPTSGAPRPGTQRPGGRTARTRAAVFDAATAELADHGFAGTGIEKVAARAGVSASTVYRRWGTLQRLVHDLVQELTVELREPATGTLEGDLAVVGEAILHLQRDPVHRSWMDAMVAAAVHDPETRAMLATVIGSRIERAAAAVTAAVDRGEAPADTDAHEAIRMVAAPFYYRMYISGDPLDETLPLRAARMVANAVRAGLLPRPAPAPGPDDRDA</sequence>
<dbReference type="Proteomes" id="UP001152519">
    <property type="component" value="Unassembled WGS sequence"/>
</dbReference>
<feature type="compositionally biased region" description="Basic and acidic residues" evidence="5">
    <location>
        <begin position="1"/>
        <end position="10"/>
    </location>
</feature>
<evidence type="ECO:0000256" key="2">
    <source>
        <dbReference type="ARBA" id="ARBA00023125"/>
    </source>
</evidence>
<dbReference type="Pfam" id="PF00440">
    <property type="entry name" value="TetR_N"/>
    <property type="match status" value="1"/>
</dbReference>
<dbReference type="InterPro" id="IPR011075">
    <property type="entry name" value="TetR_C"/>
</dbReference>
<organism evidence="7 8">
    <name type="scientific">Actinacidiphila cocklensis</name>
    <dbReference type="NCBI Taxonomy" id="887465"/>
    <lineage>
        <taxon>Bacteria</taxon>
        <taxon>Bacillati</taxon>
        <taxon>Actinomycetota</taxon>
        <taxon>Actinomycetes</taxon>
        <taxon>Kitasatosporales</taxon>
        <taxon>Streptomycetaceae</taxon>
        <taxon>Actinacidiphila</taxon>
    </lineage>
</organism>
<evidence type="ECO:0000256" key="1">
    <source>
        <dbReference type="ARBA" id="ARBA00023015"/>
    </source>
</evidence>
<dbReference type="SUPFAM" id="SSF46689">
    <property type="entry name" value="Homeodomain-like"/>
    <property type="match status" value="1"/>
</dbReference>
<reference evidence="7" key="1">
    <citation type="submission" date="2021-05" db="EMBL/GenBank/DDBJ databases">
        <authorList>
            <person name="Arsene-Ploetze F."/>
        </authorList>
    </citation>
    <scope>NUCLEOTIDE SEQUENCE</scope>
    <source>
        <strain evidence="7">DSM 42138</strain>
    </source>
</reference>
<evidence type="ECO:0000256" key="4">
    <source>
        <dbReference type="PROSITE-ProRule" id="PRU00335"/>
    </source>
</evidence>
<dbReference type="InterPro" id="IPR050109">
    <property type="entry name" value="HTH-type_TetR-like_transc_reg"/>
</dbReference>